<dbReference type="NCBIfam" id="TIGR00254">
    <property type="entry name" value="GGDEF"/>
    <property type="match status" value="1"/>
</dbReference>
<evidence type="ECO:0000313" key="5">
    <source>
        <dbReference type="Proteomes" id="UP000076625"/>
    </source>
</evidence>
<dbReference type="Pfam" id="PF00990">
    <property type="entry name" value="GGDEF"/>
    <property type="match status" value="1"/>
</dbReference>
<name>A0A163C3U6_9NEIS</name>
<accession>A0A163C3U6</accession>
<evidence type="ECO:0000313" key="4">
    <source>
        <dbReference type="EMBL" id="KZE30020.1"/>
    </source>
</evidence>
<dbReference type="SUPFAM" id="SSF55073">
    <property type="entry name" value="Nucleotide cyclase"/>
    <property type="match status" value="1"/>
</dbReference>
<dbReference type="PANTHER" id="PTHR45138:SF9">
    <property type="entry name" value="DIGUANYLATE CYCLASE DGCM-RELATED"/>
    <property type="match status" value="1"/>
</dbReference>
<comment type="caution">
    <text evidence="4">The sequence shown here is derived from an EMBL/GenBank/DDBJ whole genome shotgun (WGS) entry which is preliminary data.</text>
</comment>
<dbReference type="InterPro" id="IPR029787">
    <property type="entry name" value="Nucleotide_cyclase"/>
</dbReference>
<dbReference type="InterPro" id="IPR050469">
    <property type="entry name" value="Diguanylate_Cyclase"/>
</dbReference>
<dbReference type="CDD" id="cd01949">
    <property type="entry name" value="GGDEF"/>
    <property type="match status" value="1"/>
</dbReference>
<reference evidence="5" key="1">
    <citation type="submission" date="2016-01" db="EMBL/GenBank/DDBJ databases">
        <title>Draft genome of Chromobacterium sp. F49.</title>
        <authorList>
            <person name="Hong K.W."/>
        </authorList>
    </citation>
    <scope>NUCLEOTIDE SEQUENCE [LARGE SCALE GENOMIC DNA]</scope>
    <source>
        <strain evidence="5">CN10</strain>
    </source>
</reference>
<dbReference type="PANTHER" id="PTHR45138">
    <property type="entry name" value="REGULATORY COMPONENTS OF SENSORY TRANSDUCTION SYSTEM"/>
    <property type="match status" value="1"/>
</dbReference>
<evidence type="ECO:0000259" key="3">
    <source>
        <dbReference type="PROSITE" id="PS50887"/>
    </source>
</evidence>
<evidence type="ECO:0000256" key="2">
    <source>
        <dbReference type="ARBA" id="ARBA00034247"/>
    </source>
</evidence>
<dbReference type="PROSITE" id="PS50887">
    <property type="entry name" value="GGDEF"/>
    <property type="match status" value="1"/>
</dbReference>
<comment type="catalytic activity">
    <reaction evidence="2">
        <text>2 GTP = 3',3'-c-di-GMP + 2 diphosphate</text>
        <dbReference type="Rhea" id="RHEA:24898"/>
        <dbReference type="ChEBI" id="CHEBI:33019"/>
        <dbReference type="ChEBI" id="CHEBI:37565"/>
        <dbReference type="ChEBI" id="CHEBI:58805"/>
        <dbReference type="EC" id="2.7.7.65"/>
    </reaction>
</comment>
<dbReference type="EMBL" id="LQQU01000030">
    <property type="protein sequence ID" value="KZE30020.1"/>
    <property type="molecule type" value="Genomic_DNA"/>
</dbReference>
<proteinExistence type="predicted"/>
<feature type="domain" description="GGDEF" evidence="3">
    <location>
        <begin position="1"/>
        <end position="126"/>
    </location>
</feature>
<dbReference type="Gene3D" id="3.30.70.270">
    <property type="match status" value="1"/>
</dbReference>
<dbReference type="SMART" id="SM00267">
    <property type="entry name" value="GGDEF"/>
    <property type="match status" value="1"/>
</dbReference>
<sequence>MLMIDVDHFKTINDEDGHEAGDRALRGLAQTLGQTVRATDLAGRWGGEEFLVICPETGPGGALTLAETLRGRVEGADFGLPRRVTVSIGVASSHAGIALDALLRDADAALYRAKAAGRNRVATTRPSAEPAG</sequence>
<dbReference type="STRING" id="1452487.AVW16_12875"/>
<dbReference type="GO" id="GO:0005886">
    <property type="term" value="C:plasma membrane"/>
    <property type="evidence" value="ECO:0007669"/>
    <property type="project" value="TreeGrafter"/>
</dbReference>
<dbReference type="GO" id="GO:1902201">
    <property type="term" value="P:negative regulation of bacterial-type flagellum-dependent cell motility"/>
    <property type="evidence" value="ECO:0007669"/>
    <property type="project" value="TreeGrafter"/>
</dbReference>
<dbReference type="GO" id="GO:0043709">
    <property type="term" value="P:cell adhesion involved in single-species biofilm formation"/>
    <property type="evidence" value="ECO:0007669"/>
    <property type="project" value="TreeGrafter"/>
</dbReference>
<dbReference type="InterPro" id="IPR043128">
    <property type="entry name" value="Rev_trsase/Diguanyl_cyclase"/>
</dbReference>
<keyword evidence="5" id="KW-1185">Reference proteome</keyword>
<gene>
    <name evidence="4" type="ORF">AVW16_12875</name>
</gene>
<protein>
    <recommendedName>
        <fullName evidence="1">diguanylate cyclase</fullName>
        <ecNumber evidence="1">2.7.7.65</ecNumber>
    </recommendedName>
</protein>
<dbReference type="EC" id="2.7.7.65" evidence="1"/>
<evidence type="ECO:0000256" key="1">
    <source>
        <dbReference type="ARBA" id="ARBA00012528"/>
    </source>
</evidence>
<dbReference type="GO" id="GO:0052621">
    <property type="term" value="F:diguanylate cyclase activity"/>
    <property type="evidence" value="ECO:0007669"/>
    <property type="project" value="UniProtKB-EC"/>
</dbReference>
<organism evidence="4 5">
    <name type="scientific">Crenobacter luteus</name>
    <dbReference type="NCBI Taxonomy" id="1452487"/>
    <lineage>
        <taxon>Bacteria</taxon>
        <taxon>Pseudomonadati</taxon>
        <taxon>Pseudomonadota</taxon>
        <taxon>Betaproteobacteria</taxon>
        <taxon>Neisseriales</taxon>
        <taxon>Neisseriaceae</taxon>
        <taxon>Crenobacter</taxon>
    </lineage>
</organism>
<dbReference type="Proteomes" id="UP000076625">
    <property type="component" value="Unassembled WGS sequence"/>
</dbReference>
<dbReference type="InterPro" id="IPR000160">
    <property type="entry name" value="GGDEF_dom"/>
</dbReference>
<dbReference type="AlphaFoldDB" id="A0A163C3U6"/>